<organism evidence="1 2">
    <name type="scientific">Pantoea rodasii</name>
    <dbReference type="NCBI Taxonomy" id="1076549"/>
    <lineage>
        <taxon>Bacteria</taxon>
        <taxon>Pseudomonadati</taxon>
        <taxon>Pseudomonadota</taxon>
        <taxon>Gammaproteobacteria</taxon>
        <taxon>Enterobacterales</taxon>
        <taxon>Erwiniaceae</taxon>
        <taxon>Pantoea</taxon>
    </lineage>
</organism>
<gene>
    <name evidence="1" type="ORF">QU24_18555</name>
</gene>
<dbReference type="Proteomes" id="UP000030853">
    <property type="component" value="Unassembled WGS sequence"/>
</dbReference>
<sequence>MKENGFNLEFYVVEIRKTAAAHQLGLGLSEAKKQVDSTIQDMRLNLGNDKSYQARQWCTLLDALKAYNRNTVDARWAKVINHANFRIKSRLHTAIYYRKRLSGSR</sequence>
<accession>A0A0B1R1T9</accession>
<dbReference type="AlphaFoldDB" id="A0A0B1R1T9"/>
<name>A0A0B1R1T9_9GAMM</name>
<protein>
    <submittedName>
        <fullName evidence="1">Uncharacterized protein</fullName>
    </submittedName>
</protein>
<evidence type="ECO:0000313" key="1">
    <source>
        <dbReference type="EMBL" id="KHJ66594.1"/>
    </source>
</evidence>
<evidence type="ECO:0000313" key="2">
    <source>
        <dbReference type="Proteomes" id="UP000030853"/>
    </source>
</evidence>
<dbReference type="EMBL" id="JTJJ01000074">
    <property type="protein sequence ID" value="KHJ66594.1"/>
    <property type="molecule type" value="Genomic_DNA"/>
</dbReference>
<comment type="caution">
    <text evidence="1">The sequence shown here is derived from an EMBL/GenBank/DDBJ whole genome shotgun (WGS) entry which is preliminary data.</text>
</comment>
<reference evidence="1 2" key="1">
    <citation type="submission" date="2014-11" db="EMBL/GenBank/DDBJ databases">
        <title>Genome sequencing of Pantoea rodasii ND03.</title>
        <authorList>
            <person name="Muhamad Yunos N.Y."/>
            <person name="Chan K.-G."/>
        </authorList>
    </citation>
    <scope>NUCLEOTIDE SEQUENCE [LARGE SCALE GENOMIC DNA]</scope>
    <source>
        <strain evidence="1 2">ND03</strain>
    </source>
</reference>
<proteinExistence type="predicted"/>